<evidence type="ECO:0000259" key="1">
    <source>
        <dbReference type="Pfam" id="PF13590"/>
    </source>
</evidence>
<organism evidence="3 4">
    <name type="scientific">Marinobacter persicus</name>
    <dbReference type="NCBI Taxonomy" id="930118"/>
    <lineage>
        <taxon>Bacteria</taxon>
        <taxon>Pseudomonadati</taxon>
        <taxon>Pseudomonadota</taxon>
        <taxon>Gammaproteobacteria</taxon>
        <taxon>Pseudomonadales</taxon>
        <taxon>Marinobacteraceae</taxon>
        <taxon>Marinobacter</taxon>
    </lineage>
</organism>
<gene>
    <name evidence="3" type="ORF">B0H24_1003153</name>
    <name evidence="2" type="ORF">BY455_103153</name>
</gene>
<dbReference type="STRING" id="930118.SAMN05216429_101351"/>
<sequence length="175" mass="19781">MRSLFLILATVVLAGCAASSVTDYNPAVVYSQYDSWAFAPKAEEGGFTSLDDRRVREAIRREFRLKAMKELPADEADLLVDWRIVQEERLEQSGVGLGFGFGYDHFGWGVAAPPPVREITEGKLVVRFADRETDEVVWQAAGRRYLNEDQSPETRRKVIDEVVSDMFSKYPPDSN</sequence>
<dbReference type="AlphaFoldDB" id="A0A2S6G9J5"/>
<evidence type="ECO:0000313" key="4">
    <source>
        <dbReference type="Proteomes" id="UP000239446"/>
    </source>
</evidence>
<dbReference type="Pfam" id="PF13590">
    <property type="entry name" value="DUF4136"/>
    <property type="match status" value="1"/>
</dbReference>
<name>A0A2S6G9J5_9GAMM</name>
<dbReference type="RefSeq" id="WP_104415148.1">
    <property type="nucleotide sequence ID" value="NZ_PTIT01000003.1"/>
</dbReference>
<protein>
    <submittedName>
        <fullName evidence="3">Uncharacterized protein DUF4136</fullName>
    </submittedName>
</protein>
<dbReference type="Gene3D" id="3.30.160.670">
    <property type="match status" value="1"/>
</dbReference>
<dbReference type="Proteomes" id="UP000239648">
    <property type="component" value="Unassembled WGS sequence"/>
</dbReference>
<evidence type="ECO:0000313" key="2">
    <source>
        <dbReference type="EMBL" id="PPK53079.1"/>
    </source>
</evidence>
<dbReference type="InterPro" id="IPR025411">
    <property type="entry name" value="DUF4136"/>
</dbReference>
<evidence type="ECO:0000313" key="3">
    <source>
        <dbReference type="EMBL" id="PPK55956.1"/>
    </source>
</evidence>
<keyword evidence="5" id="KW-1185">Reference proteome</keyword>
<dbReference type="Proteomes" id="UP000239446">
    <property type="component" value="Unassembled WGS sequence"/>
</dbReference>
<dbReference type="PROSITE" id="PS51257">
    <property type="entry name" value="PROKAR_LIPOPROTEIN"/>
    <property type="match status" value="1"/>
</dbReference>
<feature type="domain" description="DUF4136" evidence="1">
    <location>
        <begin position="21"/>
        <end position="172"/>
    </location>
</feature>
<accession>A0A2S6G9J5</accession>
<dbReference type="EMBL" id="PTIT01000003">
    <property type="protein sequence ID" value="PPK53079.1"/>
    <property type="molecule type" value="Genomic_DNA"/>
</dbReference>
<evidence type="ECO:0000313" key="5">
    <source>
        <dbReference type="Proteomes" id="UP000239648"/>
    </source>
</evidence>
<reference evidence="2 5" key="1">
    <citation type="submission" date="2018-02" db="EMBL/GenBank/DDBJ databases">
        <title>Deep subsurface shale carbon reservoir microbial communities from Ohio and West Virginia, USA.</title>
        <authorList>
            <person name="Wrighton K."/>
        </authorList>
    </citation>
    <scope>NUCLEOTIDE SEQUENCE [LARGE SCALE GENOMIC DNA]</scope>
    <source>
        <strain evidence="2 5">UTICA-S1B6</strain>
    </source>
</reference>
<reference evidence="3 4" key="2">
    <citation type="submission" date="2018-02" db="EMBL/GenBank/DDBJ databases">
        <title>Subsurface microbial communities from deep shales in Ohio and West Virginia, USA.</title>
        <authorList>
            <person name="Wrighton K."/>
        </authorList>
    </citation>
    <scope>NUCLEOTIDE SEQUENCE [LARGE SCALE GENOMIC DNA]</scope>
    <source>
        <strain evidence="3 4">UTICA-S1B9</strain>
    </source>
</reference>
<comment type="caution">
    <text evidence="3">The sequence shown here is derived from an EMBL/GenBank/DDBJ whole genome shotgun (WGS) entry which is preliminary data.</text>
</comment>
<dbReference type="OrthoDB" id="329837at2"/>
<dbReference type="EMBL" id="PTIU01000003">
    <property type="protein sequence ID" value="PPK55956.1"/>
    <property type="molecule type" value="Genomic_DNA"/>
</dbReference>
<proteinExistence type="predicted"/>